<dbReference type="Pfam" id="PF07501">
    <property type="entry name" value="G5"/>
    <property type="match status" value="1"/>
</dbReference>
<keyword evidence="2" id="KW-1133">Transmembrane helix</keyword>
<dbReference type="InterPro" id="IPR036908">
    <property type="entry name" value="RlpA-like_sf"/>
</dbReference>
<dbReference type="RefSeq" id="WP_209852924.1">
    <property type="nucleotide sequence ID" value="NZ_CBCRVE010000015.1"/>
</dbReference>
<feature type="transmembrane region" description="Helical" evidence="2">
    <location>
        <begin position="31"/>
        <end position="49"/>
    </location>
</feature>
<dbReference type="Pfam" id="PF03990">
    <property type="entry name" value="DUF348"/>
    <property type="match status" value="2"/>
</dbReference>
<dbReference type="InterPro" id="IPR011098">
    <property type="entry name" value="G5_dom"/>
</dbReference>
<evidence type="ECO:0000313" key="5">
    <source>
        <dbReference type="Proteomes" id="UP001519273"/>
    </source>
</evidence>
<dbReference type="SUPFAM" id="SSF50685">
    <property type="entry name" value="Barwin-like endoglucanases"/>
    <property type="match status" value="1"/>
</dbReference>
<dbReference type="InterPro" id="IPR051933">
    <property type="entry name" value="Resuscitation_pf_RpfB"/>
</dbReference>
<evidence type="ECO:0000256" key="1">
    <source>
        <dbReference type="ARBA" id="ARBA00022729"/>
    </source>
</evidence>
<protein>
    <submittedName>
        <fullName evidence="4">Uncharacterized protein YabE (DUF348 family)/3D (Asp-Asp-Asp) domain-containing protein</fullName>
    </submittedName>
</protein>
<accession>A0ABS4H7B8</accession>
<dbReference type="InterPro" id="IPR010611">
    <property type="entry name" value="3D_dom"/>
</dbReference>
<proteinExistence type="predicted"/>
<comment type="caution">
    <text evidence="4">The sequence shown here is derived from an EMBL/GenBank/DDBJ whole genome shotgun (WGS) entry which is preliminary data.</text>
</comment>
<dbReference type="PROSITE" id="PS51109">
    <property type="entry name" value="G5"/>
    <property type="match status" value="1"/>
</dbReference>
<organism evidence="4 5">
    <name type="scientific">Paenibacillus sediminis</name>
    <dbReference type="NCBI Taxonomy" id="664909"/>
    <lineage>
        <taxon>Bacteria</taxon>
        <taxon>Bacillati</taxon>
        <taxon>Bacillota</taxon>
        <taxon>Bacilli</taxon>
        <taxon>Bacillales</taxon>
        <taxon>Paenibacillaceae</taxon>
        <taxon>Paenibacillus</taxon>
    </lineage>
</organism>
<evidence type="ECO:0000313" key="4">
    <source>
        <dbReference type="EMBL" id="MBP1938429.1"/>
    </source>
</evidence>
<dbReference type="InterPro" id="IPR059180">
    <property type="entry name" value="3D_YorM"/>
</dbReference>
<keyword evidence="2" id="KW-0472">Membrane</keyword>
<dbReference type="Proteomes" id="UP001519273">
    <property type="component" value="Unassembled WGS sequence"/>
</dbReference>
<dbReference type="InterPro" id="IPR007137">
    <property type="entry name" value="DUF348"/>
</dbReference>
<sequence length="376" mass="41207">MGIFQPEDTHGSRSSSMSYALRFKHVNVRHLSVVAIISVVLTIMILVWINGQSDKQIYLVVDGQTQAVETRKSMLHEVLAEQSIVLNPQDRVSMPLNSTLSDGDKVVIEHAVAVHVTADGSKQMKYTTGNTVKNALEQLGFQLSSNDKVYPSLDSPVSANMNIKVVRVEKKTVQRRTTVPFSVVKTSDPSLPKGKTKVVQDGQSGVVIQHIEQTYQDGKLVSSVLIDKEVQKNLVHKVVAVGTKKSVIQTAALSTRNVSASPNRIVRAGISFKYKKVLKNVSLTAYSTEEPGIGTRTATGTRVTEGRTIAVDKRVVPLGWWVYIEGIGFRRAEDTGGAIKGNKMDVYYDTLESAKSFGRKTGRTVYVIGPVKPELN</sequence>
<name>A0ABS4H7B8_9BACL</name>
<dbReference type="Gene3D" id="2.40.40.10">
    <property type="entry name" value="RlpA-like domain"/>
    <property type="match status" value="1"/>
</dbReference>
<dbReference type="PANTHER" id="PTHR39160:SF4">
    <property type="entry name" value="RESUSCITATION-PROMOTING FACTOR RPFB"/>
    <property type="match status" value="1"/>
</dbReference>
<dbReference type="Gene3D" id="2.20.230.10">
    <property type="entry name" value="Resuscitation-promoting factor rpfb"/>
    <property type="match status" value="1"/>
</dbReference>
<keyword evidence="1" id="KW-0732">Signal</keyword>
<evidence type="ECO:0000259" key="3">
    <source>
        <dbReference type="PROSITE" id="PS51109"/>
    </source>
</evidence>
<feature type="domain" description="G5" evidence="3">
    <location>
        <begin position="165"/>
        <end position="245"/>
    </location>
</feature>
<gene>
    <name evidence="4" type="ORF">J2Z20_003351</name>
</gene>
<dbReference type="CDD" id="cd14667">
    <property type="entry name" value="3D_containing_proteins"/>
    <property type="match status" value="1"/>
</dbReference>
<keyword evidence="5" id="KW-1185">Reference proteome</keyword>
<dbReference type="PANTHER" id="PTHR39160">
    <property type="entry name" value="CELL WALL-BINDING PROTEIN YOCH"/>
    <property type="match status" value="1"/>
</dbReference>
<keyword evidence="2" id="KW-0812">Transmembrane</keyword>
<reference evidence="4 5" key="1">
    <citation type="submission" date="2021-03" db="EMBL/GenBank/DDBJ databases">
        <title>Genomic Encyclopedia of Type Strains, Phase IV (KMG-IV): sequencing the most valuable type-strain genomes for metagenomic binning, comparative biology and taxonomic classification.</title>
        <authorList>
            <person name="Goeker M."/>
        </authorList>
    </citation>
    <scope>NUCLEOTIDE SEQUENCE [LARGE SCALE GENOMIC DNA]</scope>
    <source>
        <strain evidence="4 5">DSM 23491</strain>
    </source>
</reference>
<dbReference type="SMART" id="SM01208">
    <property type="entry name" value="G5"/>
    <property type="match status" value="1"/>
</dbReference>
<dbReference type="Pfam" id="PF06725">
    <property type="entry name" value="3D"/>
    <property type="match status" value="1"/>
</dbReference>
<dbReference type="EMBL" id="JAGGKP010000015">
    <property type="protein sequence ID" value="MBP1938429.1"/>
    <property type="molecule type" value="Genomic_DNA"/>
</dbReference>
<evidence type="ECO:0000256" key="2">
    <source>
        <dbReference type="SAM" id="Phobius"/>
    </source>
</evidence>